<keyword evidence="1" id="KW-0812">Transmembrane</keyword>
<evidence type="ECO:0000313" key="5">
    <source>
        <dbReference type="Proteomes" id="UP000184420"/>
    </source>
</evidence>
<proteinExistence type="predicted"/>
<dbReference type="RefSeq" id="WP_073081040.1">
    <property type="nucleotide sequence ID" value="NZ_FRBL01000004.1"/>
</dbReference>
<keyword evidence="1" id="KW-1133">Transmembrane helix</keyword>
<keyword evidence="5" id="KW-1185">Reference proteome</keyword>
<dbReference type="InterPro" id="IPR012373">
    <property type="entry name" value="Ferrdict_sens_TM"/>
</dbReference>
<gene>
    <name evidence="4" type="ORF">SAMN05444266_104345</name>
</gene>
<dbReference type="Gene3D" id="3.55.50.30">
    <property type="match status" value="1"/>
</dbReference>
<dbReference type="PIRSF" id="PIRSF018266">
    <property type="entry name" value="FecR"/>
    <property type="match status" value="1"/>
</dbReference>
<dbReference type="STRING" id="1419482.SAMN05444266_104345"/>
<dbReference type="Gene3D" id="2.60.120.1440">
    <property type="match status" value="1"/>
</dbReference>
<evidence type="ECO:0000259" key="2">
    <source>
        <dbReference type="Pfam" id="PF04773"/>
    </source>
</evidence>
<dbReference type="OrthoDB" id="1099963at2"/>
<feature type="domain" description="FecR protein" evidence="2">
    <location>
        <begin position="172"/>
        <end position="266"/>
    </location>
</feature>
<evidence type="ECO:0000256" key="1">
    <source>
        <dbReference type="SAM" id="Phobius"/>
    </source>
</evidence>
<evidence type="ECO:0000313" key="4">
    <source>
        <dbReference type="EMBL" id="SHL67126.1"/>
    </source>
</evidence>
<dbReference type="PANTHER" id="PTHR30273">
    <property type="entry name" value="PERIPLASMIC SIGNAL SENSOR AND SIGMA FACTOR ACTIVATOR FECR-RELATED"/>
    <property type="match status" value="1"/>
</dbReference>
<evidence type="ECO:0000259" key="3">
    <source>
        <dbReference type="Pfam" id="PF16344"/>
    </source>
</evidence>
<feature type="domain" description="Protein FecR C-terminal" evidence="3">
    <location>
        <begin position="308"/>
        <end position="378"/>
    </location>
</feature>
<dbReference type="Proteomes" id="UP000184420">
    <property type="component" value="Unassembled WGS sequence"/>
</dbReference>
<dbReference type="EMBL" id="FRBL01000004">
    <property type="protein sequence ID" value="SHL67126.1"/>
    <property type="molecule type" value="Genomic_DNA"/>
</dbReference>
<organism evidence="4 5">
    <name type="scientific">Chitinophaga jiangningensis</name>
    <dbReference type="NCBI Taxonomy" id="1419482"/>
    <lineage>
        <taxon>Bacteria</taxon>
        <taxon>Pseudomonadati</taxon>
        <taxon>Bacteroidota</taxon>
        <taxon>Chitinophagia</taxon>
        <taxon>Chitinophagales</taxon>
        <taxon>Chitinophagaceae</taxon>
        <taxon>Chitinophaga</taxon>
    </lineage>
</organism>
<dbReference type="InterPro" id="IPR032508">
    <property type="entry name" value="FecR_C"/>
</dbReference>
<name>A0A1M7CIW5_9BACT</name>
<dbReference type="GO" id="GO:0016989">
    <property type="term" value="F:sigma factor antagonist activity"/>
    <property type="evidence" value="ECO:0007669"/>
    <property type="project" value="TreeGrafter"/>
</dbReference>
<dbReference type="PANTHER" id="PTHR30273:SF2">
    <property type="entry name" value="PROTEIN FECR"/>
    <property type="match status" value="1"/>
</dbReference>
<protein>
    <submittedName>
        <fullName evidence="4">FecR family protein</fullName>
    </submittedName>
</protein>
<sequence length="382" mass="42706">MKSDQQRLKALLSTTQRTAEDEAWLQSYLQNTDAAELRELSQELFEQHLEQHQPLPAVTTARMWEHIRERTEPANAPVRRNSNIYWWAAAAAAVLAITAYPLLTRQHKKPAAMAHIIQPAGNKAVLTLADGSKVTLSDTGNQVIKTGNLAIEQHEGELQYRSKQVDPTAFNVLETPRGGVFQVTLPDGTHVWLNAASSLKYPVTFTDKRMVTLNGQAYFEIAPDARHPFFVQVADMEVQVLGTSFDVMAYNDEQQIHTTLVSGAVRVLQHNNSTLLQPGQQSRLDPATGNISVLAANVDQVLAWRNGKFELENTDLPAFLRQLARWYDIDIRINASATAVAAKKFGGQIGRDMNLQDVMKILELYDIQCRLENRTLTVVSVQ</sequence>
<dbReference type="InterPro" id="IPR006860">
    <property type="entry name" value="FecR"/>
</dbReference>
<keyword evidence="1" id="KW-0472">Membrane</keyword>
<reference evidence="4 5" key="1">
    <citation type="submission" date="2016-11" db="EMBL/GenBank/DDBJ databases">
        <authorList>
            <person name="Jaros S."/>
            <person name="Januszkiewicz K."/>
            <person name="Wedrychowicz H."/>
        </authorList>
    </citation>
    <scope>NUCLEOTIDE SEQUENCE [LARGE SCALE GENOMIC DNA]</scope>
    <source>
        <strain evidence="4 5">DSM 27406</strain>
    </source>
</reference>
<dbReference type="AlphaFoldDB" id="A0A1M7CIW5"/>
<feature type="transmembrane region" description="Helical" evidence="1">
    <location>
        <begin position="84"/>
        <end position="103"/>
    </location>
</feature>
<dbReference type="Pfam" id="PF16344">
    <property type="entry name" value="FecR_C"/>
    <property type="match status" value="1"/>
</dbReference>
<dbReference type="Pfam" id="PF04773">
    <property type="entry name" value="FecR"/>
    <property type="match status" value="1"/>
</dbReference>
<accession>A0A1M7CIW5</accession>